<keyword evidence="4 7" id="KW-0812">Transmembrane</keyword>
<dbReference type="Proteomes" id="UP000295668">
    <property type="component" value="Unassembled WGS sequence"/>
</dbReference>
<comment type="subcellular location">
    <subcellularLocation>
        <location evidence="1">Cell membrane</location>
        <topology evidence="1">Multi-pass membrane protein</topology>
    </subcellularLocation>
</comment>
<feature type="transmembrane region" description="Helical" evidence="7">
    <location>
        <begin position="41"/>
        <end position="58"/>
    </location>
</feature>
<feature type="transmembrane region" description="Helical" evidence="7">
    <location>
        <begin position="249"/>
        <end position="270"/>
    </location>
</feature>
<keyword evidence="6 7" id="KW-0472">Membrane</keyword>
<proteinExistence type="inferred from homology"/>
<keyword evidence="3" id="KW-1003">Cell membrane</keyword>
<evidence type="ECO:0000256" key="1">
    <source>
        <dbReference type="ARBA" id="ARBA00004651"/>
    </source>
</evidence>
<comment type="caution">
    <text evidence="8">The sequence shown here is derived from an EMBL/GenBank/DDBJ whole genome shotgun (WGS) entry which is preliminary data.</text>
</comment>
<organism evidence="8 9">
    <name type="scientific">Pedobacter changchengzhani</name>
    <dbReference type="NCBI Taxonomy" id="2529274"/>
    <lineage>
        <taxon>Bacteria</taxon>
        <taxon>Pseudomonadati</taxon>
        <taxon>Bacteroidota</taxon>
        <taxon>Sphingobacteriia</taxon>
        <taxon>Sphingobacteriales</taxon>
        <taxon>Sphingobacteriaceae</taxon>
        <taxon>Pedobacter</taxon>
    </lineage>
</organism>
<sequence length="479" mass="53998">MSLKKQALSGMFWSSMQLFGTQIISFGVSLILARLLLPAEFGLIAMLSIFMGLGNALINSGLSSSLIRAKEVDDEDYSTVFYFNLVGSIIIYLIIYIVAPLIAKFYSQSLLTIIVRVYCLTFIISAFSAIQNTRLTRMMDFKTQMKVTVPSLVIGSVVGIAMAYNGYGVWSLVFSGITQALAATIQLWYYAKWIPLWVFNKKKFRSHFHYGVKLMFSGILDTVFTNAYTIIIGKFFVPAQVAFYNRADALQMLPVGTISSIITKVSYPLFSSIQDDDVRLKSVYKKIMQMVIFLVAPTLILMAVLAEPLFRFLLTAKWLPAVPYFQILCFNGILYPIHSYNLQILNVKGRSDLFLKLEIVKKIIMVLVIFVSFHYGIYGLLYGSVVTSLLAFFINTHFSGKFLNYPAWEQIKDLLPTIVLSILIGAVVYSFDKILISDLFHDFSRLLLGGAIGVILFLTVAYLFKMSSLTELITIIKRK</sequence>
<feature type="transmembrane region" description="Helical" evidence="7">
    <location>
        <begin position="12"/>
        <end position="35"/>
    </location>
</feature>
<protein>
    <submittedName>
        <fullName evidence="8">Lipopolysaccharide biosynthesis protein</fullName>
    </submittedName>
</protein>
<dbReference type="PANTHER" id="PTHR30250">
    <property type="entry name" value="PST FAMILY PREDICTED COLANIC ACID TRANSPORTER"/>
    <property type="match status" value="1"/>
</dbReference>
<evidence type="ECO:0000313" key="8">
    <source>
        <dbReference type="EMBL" id="TDG37704.1"/>
    </source>
</evidence>
<feature type="transmembrane region" description="Helical" evidence="7">
    <location>
        <begin position="147"/>
        <end position="164"/>
    </location>
</feature>
<dbReference type="PANTHER" id="PTHR30250:SF10">
    <property type="entry name" value="LIPOPOLYSACCHARIDE BIOSYNTHESIS PROTEIN WZXC"/>
    <property type="match status" value="1"/>
</dbReference>
<evidence type="ECO:0000256" key="7">
    <source>
        <dbReference type="SAM" id="Phobius"/>
    </source>
</evidence>
<evidence type="ECO:0000313" key="9">
    <source>
        <dbReference type="Proteomes" id="UP000295668"/>
    </source>
</evidence>
<dbReference type="EMBL" id="SJCY01000001">
    <property type="protein sequence ID" value="TDG37704.1"/>
    <property type="molecule type" value="Genomic_DNA"/>
</dbReference>
<name>A0A4R5MPI7_9SPHI</name>
<dbReference type="InterPro" id="IPR050833">
    <property type="entry name" value="Poly_Biosynth_Transport"/>
</dbReference>
<evidence type="ECO:0000256" key="6">
    <source>
        <dbReference type="ARBA" id="ARBA00023136"/>
    </source>
</evidence>
<feature type="transmembrane region" description="Helical" evidence="7">
    <location>
        <begin position="79"/>
        <end position="99"/>
    </location>
</feature>
<accession>A0A4R5MPI7</accession>
<feature type="transmembrane region" description="Helical" evidence="7">
    <location>
        <begin position="212"/>
        <end position="237"/>
    </location>
</feature>
<dbReference type="RefSeq" id="WP_133260792.1">
    <property type="nucleotide sequence ID" value="NZ_SJCY01000001.1"/>
</dbReference>
<reference evidence="8 9" key="1">
    <citation type="submission" date="2019-02" db="EMBL/GenBank/DDBJ databases">
        <title>Pedobacter sp. nov., a novel speices isolated from soil of pinguins habitat in Antarcitica.</title>
        <authorList>
            <person name="He R.-H."/>
        </authorList>
    </citation>
    <scope>NUCLEOTIDE SEQUENCE [LARGE SCALE GENOMIC DNA]</scope>
    <source>
        <strain evidence="8 9">E01020</strain>
    </source>
</reference>
<dbReference type="CDD" id="cd13127">
    <property type="entry name" value="MATE_tuaB_like"/>
    <property type="match status" value="1"/>
</dbReference>
<keyword evidence="9" id="KW-1185">Reference proteome</keyword>
<comment type="similarity">
    <text evidence="2">Belongs to the polysaccharide synthase family.</text>
</comment>
<evidence type="ECO:0000256" key="4">
    <source>
        <dbReference type="ARBA" id="ARBA00022692"/>
    </source>
</evidence>
<feature type="transmembrane region" description="Helical" evidence="7">
    <location>
        <begin position="414"/>
        <end position="431"/>
    </location>
</feature>
<feature type="transmembrane region" description="Helical" evidence="7">
    <location>
        <begin position="322"/>
        <end position="342"/>
    </location>
</feature>
<dbReference type="GO" id="GO:0005886">
    <property type="term" value="C:plasma membrane"/>
    <property type="evidence" value="ECO:0007669"/>
    <property type="project" value="UniProtKB-SubCell"/>
</dbReference>
<evidence type="ECO:0000256" key="2">
    <source>
        <dbReference type="ARBA" id="ARBA00007430"/>
    </source>
</evidence>
<feature type="transmembrane region" description="Helical" evidence="7">
    <location>
        <begin position="363"/>
        <end position="394"/>
    </location>
</feature>
<feature type="transmembrane region" description="Helical" evidence="7">
    <location>
        <begin position="170"/>
        <end position="191"/>
    </location>
</feature>
<evidence type="ECO:0000256" key="5">
    <source>
        <dbReference type="ARBA" id="ARBA00022989"/>
    </source>
</evidence>
<feature type="transmembrane region" description="Helical" evidence="7">
    <location>
        <begin position="443"/>
        <end position="464"/>
    </location>
</feature>
<dbReference type="OrthoDB" id="9770347at2"/>
<dbReference type="AlphaFoldDB" id="A0A4R5MPI7"/>
<keyword evidence="5 7" id="KW-1133">Transmembrane helix</keyword>
<feature type="transmembrane region" description="Helical" evidence="7">
    <location>
        <begin position="291"/>
        <end position="310"/>
    </location>
</feature>
<dbReference type="Pfam" id="PF13440">
    <property type="entry name" value="Polysacc_synt_3"/>
    <property type="match status" value="1"/>
</dbReference>
<gene>
    <name evidence="8" type="ORF">EZJ43_01010</name>
</gene>
<feature type="transmembrane region" description="Helical" evidence="7">
    <location>
        <begin position="105"/>
        <end position="127"/>
    </location>
</feature>
<evidence type="ECO:0000256" key="3">
    <source>
        <dbReference type="ARBA" id="ARBA00022475"/>
    </source>
</evidence>